<dbReference type="EMBL" id="CP095071">
    <property type="protein sequence ID" value="UOQ86944.1"/>
    <property type="molecule type" value="Genomic_DNA"/>
</dbReference>
<keyword evidence="4" id="KW-1185">Reference proteome</keyword>
<protein>
    <submittedName>
        <fullName evidence="3">LPXTG cell wall anchor domain-containing protein</fullName>
    </submittedName>
</protein>
<keyword evidence="1" id="KW-1133">Transmembrane helix</keyword>
<accession>A0ABY4GRQ0</accession>
<evidence type="ECO:0000256" key="1">
    <source>
        <dbReference type="SAM" id="Phobius"/>
    </source>
</evidence>
<reference evidence="3 4" key="1">
    <citation type="submission" date="2022-04" db="EMBL/GenBank/DDBJ databases">
        <title>Gracilibacillus sp. isolated from saltern.</title>
        <authorList>
            <person name="Won M."/>
            <person name="Lee C.-M."/>
            <person name="Woen H.-Y."/>
            <person name="Kwon S.-W."/>
        </authorList>
    </citation>
    <scope>NUCLEOTIDE SEQUENCE [LARGE SCALE GENOMIC DNA]</scope>
    <source>
        <strain evidence="3 4">SSPM10-3</strain>
    </source>
</reference>
<feature type="signal peptide" evidence="2">
    <location>
        <begin position="1"/>
        <end position="24"/>
    </location>
</feature>
<dbReference type="Proteomes" id="UP000831537">
    <property type="component" value="Chromosome"/>
</dbReference>
<evidence type="ECO:0000256" key="2">
    <source>
        <dbReference type="SAM" id="SignalP"/>
    </source>
</evidence>
<keyword evidence="1" id="KW-0812">Transmembrane</keyword>
<evidence type="ECO:0000313" key="3">
    <source>
        <dbReference type="EMBL" id="UOQ86944.1"/>
    </source>
</evidence>
<evidence type="ECO:0000313" key="4">
    <source>
        <dbReference type="Proteomes" id="UP000831537"/>
    </source>
</evidence>
<keyword evidence="2" id="KW-0732">Signal</keyword>
<organism evidence="3 4">
    <name type="scientific">Gracilibacillus salinarum</name>
    <dbReference type="NCBI Taxonomy" id="2932255"/>
    <lineage>
        <taxon>Bacteria</taxon>
        <taxon>Bacillati</taxon>
        <taxon>Bacillota</taxon>
        <taxon>Bacilli</taxon>
        <taxon>Bacillales</taxon>
        <taxon>Bacillaceae</taxon>
        <taxon>Gracilibacillus</taxon>
    </lineage>
</organism>
<proteinExistence type="predicted"/>
<name>A0ABY4GRQ0_9BACI</name>
<sequence length="209" mass="23147">MTKPKLFYSIFLLFFLFSVPIVQATTSQNLINLDGTLNENGKLFDLSNLKPGDWADREITISNQVDHDITYTIDIQYLDGSEAFYNQLSLKITHADGILFDDQLANFSLLSDLTLPPDSTDNLAFSLTFPPESGNEFQGLMTNAEIIITAFDDTETETSSFAVATDSDDGAALPSTATNIINLVIIGAFLLLLGQLCLLYTKWNKRVKE</sequence>
<gene>
    <name evidence="3" type="ORF">MUN87_08700</name>
</gene>
<feature type="transmembrane region" description="Helical" evidence="1">
    <location>
        <begin position="180"/>
        <end position="201"/>
    </location>
</feature>
<dbReference type="RefSeq" id="WP_244747343.1">
    <property type="nucleotide sequence ID" value="NZ_CP095071.1"/>
</dbReference>
<keyword evidence="1" id="KW-0472">Membrane</keyword>
<feature type="chain" id="PRO_5046368046" evidence="2">
    <location>
        <begin position="25"/>
        <end position="209"/>
    </location>
</feature>
<dbReference type="NCBIfam" id="TIGR01167">
    <property type="entry name" value="LPXTG_anchor"/>
    <property type="match status" value="1"/>
</dbReference>